<evidence type="ECO:0000256" key="4">
    <source>
        <dbReference type="ARBA" id="ARBA00022679"/>
    </source>
</evidence>
<feature type="site" description="Transition state stabilizer" evidence="7">
    <location>
        <position position="25"/>
    </location>
</feature>
<dbReference type="CDD" id="cd02516">
    <property type="entry name" value="CDP-ME_synthetase"/>
    <property type="match status" value="1"/>
</dbReference>
<keyword evidence="6 7" id="KW-0414">Isoprene biosynthesis</keyword>
<accession>A0A1H2EML8</accession>
<dbReference type="GO" id="GO:0050518">
    <property type="term" value="F:2-C-methyl-D-erythritol 4-phosphate cytidylyltransferase activity"/>
    <property type="evidence" value="ECO:0007669"/>
    <property type="project" value="UniProtKB-UniRule"/>
</dbReference>
<dbReference type="InterPro" id="IPR034683">
    <property type="entry name" value="IspD/TarI"/>
</dbReference>
<dbReference type="PANTHER" id="PTHR32125:SF4">
    <property type="entry name" value="2-C-METHYL-D-ERYTHRITOL 4-PHOSPHATE CYTIDYLYLTRANSFERASE, CHLOROPLASTIC"/>
    <property type="match status" value="1"/>
</dbReference>
<comment type="similarity">
    <text evidence="3 7">Belongs to the IspD/TarI cytidylyltransferase family. IspD subfamily.</text>
</comment>
<dbReference type="AlphaFoldDB" id="A0A1H2EML8"/>
<evidence type="ECO:0000256" key="5">
    <source>
        <dbReference type="ARBA" id="ARBA00022695"/>
    </source>
</evidence>
<dbReference type="NCBIfam" id="TIGR00453">
    <property type="entry name" value="ispD"/>
    <property type="match status" value="1"/>
</dbReference>
<keyword evidence="5 7" id="KW-0548">Nucleotidyltransferase</keyword>
<feature type="site" description="Positions MEP for the nucleophilic attack" evidence="7">
    <location>
        <position position="219"/>
    </location>
</feature>
<evidence type="ECO:0000256" key="7">
    <source>
        <dbReference type="HAMAP-Rule" id="MF_00108"/>
    </source>
</evidence>
<evidence type="ECO:0000256" key="6">
    <source>
        <dbReference type="ARBA" id="ARBA00023229"/>
    </source>
</evidence>
<dbReference type="GO" id="GO:0019288">
    <property type="term" value="P:isopentenyl diphosphate biosynthetic process, methylerythritol 4-phosphate pathway"/>
    <property type="evidence" value="ECO:0007669"/>
    <property type="project" value="UniProtKB-UniRule"/>
</dbReference>
<comment type="pathway">
    <text evidence="2 7">Isoprenoid biosynthesis; isopentenyl diphosphate biosynthesis via DXP pathway; isopentenyl diphosphate from 1-deoxy-D-xylulose 5-phosphate: step 2/6.</text>
</comment>
<name>A0A1H2EML8_9BACT</name>
<proteinExistence type="inferred from homology"/>
<dbReference type="InterPro" id="IPR018294">
    <property type="entry name" value="ISPD_synthase_CS"/>
</dbReference>
<evidence type="ECO:0000313" key="8">
    <source>
        <dbReference type="EMBL" id="SDT96294.1"/>
    </source>
</evidence>
<dbReference type="UniPathway" id="UPA00056">
    <property type="reaction ID" value="UER00093"/>
</dbReference>
<dbReference type="EC" id="2.7.7.60" evidence="7"/>
<dbReference type="InterPro" id="IPR001228">
    <property type="entry name" value="IspD"/>
</dbReference>
<dbReference type="PANTHER" id="PTHR32125">
    <property type="entry name" value="2-C-METHYL-D-ERYTHRITOL 4-PHOSPHATE CYTIDYLYLTRANSFERASE, CHLOROPLASTIC"/>
    <property type="match status" value="1"/>
</dbReference>
<gene>
    <name evidence="7" type="primary">ispD</name>
    <name evidence="8" type="ORF">SAMN04487931_103230</name>
</gene>
<feature type="site" description="Positions MEP for the nucleophilic attack" evidence="7">
    <location>
        <position position="163"/>
    </location>
</feature>
<dbReference type="HAMAP" id="MF_00108">
    <property type="entry name" value="IspD"/>
    <property type="match status" value="1"/>
</dbReference>
<comment type="function">
    <text evidence="7">Catalyzes the formation of 4-diphosphocytidyl-2-C-methyl-D-erythritol from CTP and 2-C-methyl-D-erythritol 4-phosphate (MEP).</text>
</comment>
<sequence length="236" mass="26615">MQSLETFVIVVAAGKGLRMGLKTKKQYLCLEGIPILTRTIMVFDRCDQLNEIVLVVPQDEMAYCKKNIIDPFGFAKKIHLVEGGKERQDSVLNGLKKVRDRRNHEKKTMVMIHDGVRPFVDQRIIEECIHSAVEYGACIPAVKITDTVKQVSENLSIEKTLNRENLYKAQTPQVFKMELIWDAFEHAGATCFSGTDDASMIEHSGQKVFVVKGSKLNIKITTPEDLALGKYLLSIM</sequence>
<evidence type="ECO:0000256" key="2">
    <source>
        <dbReference type="ARBA" id="ARBA00004787"/>
    </source>
</evidence>
<dbReference type="NCBIfam" id="NF001183">
    <property type="entry name" value="PRK00155.1-3"/>
    <property type="match status" value="1"/>
</dbReference>
<dbReference type="Pfam" id="PF01128">
    <property type="entry name" value="IspD"/>
    <property type="match status" value="1"/>
</dbReference>
<dbReference type="InterPro" id="IPR029044">
    <property type="entry name" value="Nucleotide-diphossugar_trans"/>
</dbReference>
<dbReference type="Proteomes" id="UP000199608">
    <property type="component" value="Unassembled WGS sequence"/>
</dbReference>
<dbReference type="SUPFAM" id="SSF53448">
    <property type="entry name" value="Nucleotide-diphospho-sugar transferases"/>
    <property type="match status" value="1"/>
</dbReference>
<comment type="catalytic activity">
    <reaction evidence="1 7">
        <text>2-C-methyl-D-erythritol 4-phosphate + CTP + H(+) = 4-CDP-2-C-methyl-D-erythritol + diphosphate</text>
        <dbReference type="Rhea" id="RHEA:13429"/>
        <dbReference type="ChEBI" id="CHEBI:15378"/>
        <dbReference type="ChEBI" id="CHEBI:33019"/>
        <dbReference type="ChEBI" id="CHEBI:37563"/>
        <dbReference type="ChEBI" id="CHEBI:57823"/>
        <dbReference type="ChEBI" id="CHEBI:58262"/>
        <dbReference type="EC" id="2.7.7.60"/>
    </reaction>
</comment>
<dbReference type="Gene3D" id="3.90.550.10">
    <property type="entry name" value="Spore Coat Polysaccharide Biosynthesis Protein SpsA, Chain A"/>
    <property type="match status" value="1"/>
</dbReference>
<dbReference type="RefSeq" id="WP_092231614.1">
    <property type="nucleotide sequence ID" value="NZ_FNLL01000003.1"/>
</dbReference>
<protein>
    <recommendedName>
        <fullName evidence="7">2-C-methyl-D-erythritol 4-phosphate cytidylyltransferase</fullName>
        <ecNumber evidence="7">2.7.7.60</ecNumber>
    </recommendedName>
    <alternativeName>
        <fullName evidence="7">4-diphosphocytidyl-2C-methyl-D-erythritol synthase</fullName>
    </alternativeName>
    <alternativeName>
        <fullName evidence="7">MEP cytidylyltransferase</fullName>
        <shortName evidence="7">MCT</shortName>
    </alternativeName>
</protein>
<evidence type="ECO:0000256" key="3">
    <source>
        <dbReference type="ARBA" id="ARBA00009789"/>
    </source>
</evidence>
<feature type="site" description="Transition state stabilizer" evidence="7">
    <location>
        <position position="18"/>
    </location>
</feature>
<dbReference type="InterPro" id="IPR050088">
    <property type="entry name" value="IspD/TarI_cytidylyltransf_bact"/>
</dbReference>
<keyword evidence="9" id="KW-1185">Reference proteome</keyword>
<dbReference type="FunFam" id="3.90.550.10:FF:000003">
    <property type="entry name" value="2-C-methyl-D-erythritol 4-phosphate cytidylyltransferase"/>
    <property type="match status" value="1"/>
</dbReference>
<keyword evidence="4 7" id="KW-0808">Transferase</keyword>
<reference evidence="9" key="1">
    <citation type="submission" date="2016-10" db="EMBL/GenBank/DDBJ databases">
        <authorList>
            <person name="Varghese N."/>
            <person name="Submissions S."/>
        </authorList>
    </citation>
    <scope>NUCLEOTIDE SEQUENCE [LARGE SCALE GENOMIC DNA]</scope>
    <source>
        <strain evidence="9">DSM 3384</strain>
    </source>
</reference>
<dbReference type="EMBL" id="FNLL01000003">
    <property type="protein sequence ID" value="SDT96294.1"/>
    <property type="molecule type" value="Genomic_DNA"/>
</dbReference>
<organism evidence="8 9">
    <name type="scientific">Desulfobacula phenolica</name>
    <dbReference type="NCBI Taxonomy" id="90732"/>
    <lineage>
        <taxon>Bacteria</taxon>
        <taxon>Pseudomonadati</taxon>
        <taxon>Thermodesulfobacteriota</taxon>
        <taxon>Desulfobacteria</taxon>
        <taxon>Desulfobacterales</taxon>
        <taxon>Desulfobacteraceae</taxon>
        <taxon>Desulfobacula</taxon>
    </lineage>
</organism>
<dbReference type="PROSITE" id="PS01295">
    <property type="entry name" value="ISPD"/>
    <property type="match status" value="1"/>
</dbReference>
<evidence type="ECO:0000256" key="1">
    <source>
        <dbReference type="ARBA" id="ARBA00001282"/>
    </source>
</evidence>
<evidence type="ECO:0000313" key="9">
    <source>
        <dbReference type="Proteomes" id="UP000199608"/>
    </source>
</evidence>